<dbReference type="PANTHER" id="PTHR33050">
    <property type="entry name" value="REVERSE TRANSCRIPTASE DOMAIN-CONTAINING PROTEIN"/>
    <property type="match status" value="1"/>
</dbReference>
<sequence>MRSAPVGGGCSSGRGGGGGTVVERRIWCTFFGLVLWIATFVRLLRDLFGYVDDVFSWELADKLETYEPYGEVYPAKQVALLKLWDEVGIPHEKHKQLWGFRLEIIGFDVDTRTMTITMAVTARDEFVRALLTFAVAGQHRKLKEFQQLAGWANWAFNVYPLLRPGLCEVYQKMRGKAKPDAPIWVNKTVEQQLKWIAGHVRASDGIVMLDSVEWGLADADITLYTDASFAGMGVWVPDMHLGLQCVAKDAKEKGIFFYEALSVLSALEHILTHHGRAFTRVAILCDNSNTVDMFHSLRAQPKYNGILTSATDLLLAHKAQLRVIHIPGVQNIVADALSRFDNAAAVAADPDLTILPFIPPRLTLGAIQL</sequence>
<evidence type="ECO:0000313" key="1">
    <source>
        <dbReference type="EMBL" id="TRM63046.1"/>
    </source>
</evidence>
<dbReference type="CDD" id="cd06222">
    <property type="entry name" value="RNase_H_like"/>
    <property type="match status" value="1"/>
</dbReference>
<protein>
    <submittedName>
        <fullName evidence="1">Uncharacterized protein</fullName>
    </submittedName>
</protein>
<name>A0A550CEC3_9AGAR</name>
<dbReference type="STRING" id="97359.A0A550CEC3"/>
<gene>
    <name evidence="1" type="ORF">BD626DRAFT_593476</name>
</gene>
<comment type="caution">
    <text evidence="1">The sequence shown here is derived from an EMBL/GenBank/DDBJ whole genome shotgun (WGS) entry which is preliminary data.</text>
</comment>
<dbReference type="OrthoDB" id="198652at2759"/>
<dbReference type="EMBL" id="VDMD01000011">
    <property type="protein sequence ID" value="TRM63046.1"/>
    <property type="molecule type" value="Genomic_DNA"/>
</dbReference>
<dbReference type="InterPro" id="IPR044730">
    <property type="entry name" value="RNase_H-like_dom_plant"/>
</dbReference>
<dbReference type="AlphaFoldDB" id="A0A550CEC3"/>
<reference evidence="1 2" key="1">
    <citation type="journal article" date="2019" name="New Phytol.">
        <title>Comparative genomics reveals unique wood-decay strategies and fruiting body development in the Schizophyllaceae.</title>
        <authorList>
            <person name="Almasi E."/>
            <person name="Sahu N."/>
            <person name="Krizsan K."/>
            <person name="Balint B."/>
            <person name="Kovacs G.M."/>
            <person name="Kiss B."/>
            <person name="Cseklye J."/>
            <person name="Drula E."/>
            <person name="Henrissat B."/>
            <person name="Nagy I."/>
            <person name="Chovatia M."/>
            <person name="Adam C."/>
            <person name="LaButti K."/>
            <person name="Lipzen A."/>
            <person name="Riley R."/>
            <person name="Grigoriev I.V."/>
            <person name="Nagy L.G."/>
        </authorList>
    </citation>
    <scope>NUCLEOTIDE SEQUENCE [LARGE SCALE GENOMIC DNA]</scope>
    <source>
        <strain evidence="1 2">NL-1724</strain>
    </source>
</reference>
<dbReference type="SUPFAM" id="SSF53098">
    <property type="entry name" value="Ribonuclease H-like"/>
    <property type="match status" value="1"/>
</dbReference>
<dbReference type="PANTHER" id="PTHR33050:SF7">
    <property type="entry name" value="RIBONUCLEASE H"/>
    <property type="match status" value="1"/>
</dbReference>
<proteinExistence type="predicted"/>
<evidence type="ECO:0000313" key="2">
    <source>
        <dbReference type="Proteomes" id="UP000320762"/>
    </source>
</evidence>
<keyword evidence="2" id="KW-1185">Reference proteome</keyword>
<dbReference type="Proteomes" id="UP000320762">
    <property type="component" value="Unassembled WGS sequence"/>
</dbReference>
<organism evidence="1 2">
    <name type="scientific">Schizophyllum amplum</name>
    <dbReference type="NCBI Taxonomy" id="97359"/>
    <lineage>
        <taxon>Eukaryota</taxon>
        <taxon>Fungi</taxon>
        <taxon>Dikarya</taxon>
        <taxon>Basidiomycota</taxon>
        <taxon>Agaricomycotina</taxon>
        <taxon>Agaricomycetes</taxon>
        <taxon>Agaricomycetidae</taxon>
        <taxon>Agaricales</taxon>
        <taxon>Schizophyllaceae</taxon>
        <taxon>Schizophyllum</taxon>
    </lineage>
</organism>
<accession>A0A550CEC3</accession>
<dbReference type="InterPro" id="IPR012337">
    <property type="entry name" value="RNaseH-like_sf"/>
</dbReference>
<dbReference type="InterPro" id="IPR052055">
    <property type="entry name" value="Hepadnavirus_pol/RT"/>
</dbReference>